<sequence>MSWNPCFHMNFHDWEEEDVLSQLGKLSSFRITRGRDDSLVWTMDNCHSFTVKSYYRVLVKGGEVDFSWKTIWEAKVPLKVAFFGWSLAWEAVLTRDNLQRKGFQFASKCYMCKEEGETIDHLLSIAGWPMICCSSSSPCLVAVGQCRKR</sequence>
<accession>A0A5B7BSY5</accession>
<feature type="domain" description="Reverse transcriptase zinc-binding" evidence="1">
    <location>
        <begin position="49"/>
        <end position="123"/>
    </location>
</feature>
<dbReference type="InterPro" id="IPR026960">
    <property type="entry name" value="RVT-Znf"/>
</dbReference>
<organism evidence="2">
    <name type="scientific">Davidia involucrata</name>
    <name type="common">Dove tree</name>
    <dbReference type="NCBI Taxonomy" id="16924"/>
    <lineage>
        <taxon>Eukaryota</taxon>
        <taxon>Viridiplantae</taxon>
        <taxon>Streptophyta</taxon>
        <taxon>Embryophyta</taxon>
        <taxon>Tracheophyta</taxon>
        <taxon>Spermatophyta</taxon>
        <taxon>Magnoliopsida</taxon>
        <taxon>eudicotyledons</taxon>
        <taxon>Gunneridae</taxon>
        <taxon>Pentapetalae</taxon>
        <taxon>asterids</taxon>
        <taxon>Cornales</taxon>
        <taxon>Nyssaceae</taxon>
        <taxon>Davidia</taxon>
    </lineage>
</organism>
<protein>
    <recommendedName>
        <fullName evidence="1">Reverse transcriptase zinc-binding domain-containing protein</fullName>
    </recommendedName>
</protein>
<gene>
    <name evidence="2" type="ORF">Din_040587</name>
</gene>
<dbReference type="AlphaFoldDB" id="A0A5B7BSY5"/>
<reference evidence="2" key="1">
    <citation type="submission" date="2019-08" db="EMBL/GenBank/DDBJ databases">
        <title>Reference gene set and small RNA set construction with multiple tissues from Davidia involucrata Baill.</title>
        <authorList>
            <person name="Yang H."/>
            <person name="Zhou C."/>
            <person name="Li G."/>
            <person name="Wang J."/>
            <person name="Gao P."/>
            <person name="Wang M."/>
            <person name="Wang R."/>
            <person name="Zhao Y."/>
        </authorList>
    </citation>
    <scope>NUCLEOTIDE SEQUENCE</scope>
    <source>
        <tissue evidence="2">Mixed with DoveR01_LX</tissue>
    </source>
</reference>
<evidence type="ECO:0000313" key="2">
    <source>
        <dbReference type="EMBL" id="MPA71146.1"/>
    </source>
</evidence>
<name>A0A5B7BSY5_DAVIN</name>
<evidence type="ECO:0000259" key="1">
    <source>
        <dbReference type="Pfam" id="PF13966"/>
    </source>
</evidence>
<dbReference type="EMBL" id="GHES01040587">
    <property type="protein sequence ID" value="MPA71146.1"/>
    <property type="molecule type" value="Transcribed_RNA"/>
</dbReference>
<proteinExistence type="predicted"/>
<dbReference type="Pfam" id="PF13966">
    <property type="entry name" value="zf-RVT"/>
    <property type="match status" value="1"/>
</dbReference>